<evidence type="ECO:0000259" key="9">
    <source>
        <dbReference type="PROSITE" id="PS50192"/>
    </source>
</evidence>
<feature type="coiled-coil region" evidence="6">
    <location>
        <begin position="291"/>
        <end position="322"/>
    </location>
</feature>
<dbReference type="Proteomes" id="UP000188276">
    <property type="component" value="Unassembled WGS sequence"/>
</dbReference>
<keyword evidence="2" id="KW-0997">Cell inner membrane</keyword>
<evidence type="ECO:0000259" key="10">
    <source>
        <dbReference type="PROSITE" id="PS50885"/>
    </source>
</evidence>
<dbReference type="SMART" id="SM00304">
    <property type="entry name" value="HAMP"/>
    <property type="match status" value="1"/>
</dbReference>
<evidence type="ECO:0000256" key="1">
    <source>
        <dbReference type="ARBA" id="ARBA00004429"/>
    </source>
</evidence>
<dbReference type="GO" id="GO:0006935">
    <property type="term" value="P:chemotaxis"/>
    <property type="evidence" value="ECO:0007669"/>
    <property type="project" value="InterPro"/>
</dbReference>
<evidence type="ECO:0000256" key="6">
    <source>
        <dbReference type="SAM" id="Coils"/>
    </source>
</evidence>
<dbReference type="EMBL" id="FULE01000046">
    <property type="protein sequence ID" value="SJN58972.1"/>
    <property type="molecule type" value="Genomic_DNA"/>
</dbReference>
<dbReference type="InterPro" id="IPR000727">
    <property type="entry name" value="T_SNARE_dom"/>
</dbReference>
<dbReference type="PANTHER" id="PTHR32089">
    <property type="entry name" value="METHYL-ACCEPTING CHEMOTAXIS PROTEIN MCPB"/>
    <property type="match status" value="1"/>
</dbReference>
<dbReference type="FunFam" id="1.10.287.950:FF:000001">
    <property type="entry name" value="Methyl-accepting chemotaxis sensory transducer"/>
    <property type="match status" value="1"/>
</dbReference>
<keyword evidence="6" id="KW-0175">Coiled coil</keyword>
<sequence length="581" mass="63756">MKKVSFKAKLLAIVVAIICVTIFTAYVSANFYISRYIHQSDSQVIRTQIDTIRSVVEGKLKDNIVLAQSTKFSFYEVKQAIEKTGFKDAIKVAFGMTINRDGAIKDPQAAQPYMDIFKQANGELTVSDVFMDDGKPTITITVPENKDSGNIFYIDLSYLGNLLSSMSTDGSYLELVDDKQTQIFSNKIEGHDLTPLNAKINVAGKEWILTGYIDNDYIQNDTDELNGNITIALIIAAIILIPIAIFLINWVFKPILLLKNLIADLANGNGDLTHRLTVDSKDELGMIADGINQFIENLQNMMRQVRESTDTISREIAQLEEQTDSNSKLLQSHSQEIELTVTAVNEMSSTASVVAENAANTASQTEATNSEAEHSKEVVQRAVAQVGALAEEVEETARFIADMNTHTEEIGKLLGEIGGIAEQTNLLALNAAIEAARAGEQGRGFAVVADEVRALASRTHRSTEDIVQMLERLKAGTATVVSSMESTRNSCRTTEESTTVVVSSLDKVTSSVNEINDLSIQIATSAEEQSSVTEDINRSMVAIREVMHTINENGDNTAETTRRLITINQQLLAIVNKFKIE</sequence>
<dbReference type="PRINTS" id="PR00260">
    <property type="entry name" value="CHEMTRNSDUCR"/>
</dbReference>
<reference evidence="12" key="1">
    <citation type="submission" date="2017-02" db="EMBL/GenBank/DDBJ databases">
        <authorList>
            <person name="Rodrigo-Torres L."/>
            <person name="Arahal R.D."/>
            <person name="Lucena T."/>
        </authorList>
    </citation>
    <scope>NUCLEOTIDE SEQUENCE [LARGE SCALE GENOMIC DNA]</scope>
    <source>
        <strain evidence="12">CECT 7878</strain>
    </source>
</reference>
<dbReference type="InterPro" id="IPR003660">
    <property type="entry name" value="HAMP_dom"/>
</dbReference>
<proteinExistence type="inferred from homology"/>
<dbReference type="PROSITE" id="PS50885">
    <property type="entry name" value="HAMP"/>
    <property type="match status" value="1"/>
</dbReference>
<keyword evidence="7" id="KW-0812">Transmembrane</keyword>
<dbReference type="CDD" id="cd11386">
    <property type="entry name" value="MCP_signal"/>
    <property type="match status" value="1"/>
</dbReference>
<name>A0A1R4LQU1_VIBR1</name>
<dbReference type="Pfam" id="PF00672">
    <property type="entry name" value="HAMP"/>
    <property type="match status" value="1"/>
</dbReference>
<feature type="domain" description="Methyl-accepting transducer" evidence="8">
    <location>
        <begin position="308"/>
        <end position="544"/>
    </location>
</feature>
<evidence type="ECO:0000259" key="8">
    <source>
        <dbReference type="PROSITE" id="PS50111"/>
    </source>
</evidence>
<dbReference type="STRING" id="1123498.VR7878_03146"/>
<dbReference type="AlphaFoldDB" id="A0A1R4LQU1"/>
<dbReference type="CDD" id="cd06225">
    <property type="entry name" value="HAMP"/>
    <property type="match status" value="1"/>
</dbReference>
<dbReference type="RefSeq" id="WP_077337044.1">
    <property type="nucleotide sequence ID" value="NZ_FULE01000046.1"/>
</dbReference>
<comment type="subcellular location">
    <subcellularLocation>
        <location evidence="1">Cell inner membrane</location>
        <topology evidence="1">Multi-pass membrane protein</topology>
    </subcellularLocation>
</comment>
<comment type="similarity">
    <text evidence="4">Belongs to the methyl-accepting chemotaxis (MCP) protein family.</text>
</comment>
<dbReference type="Pfam" id="PF00015">
    <property type="entry name" value="MCPsignal"/>
    <property type="match status" value="1"/>
</dbReference>
<keyword evidence="12" id="KW-1185">Reference proteome</keyword>
<keyword evidence="3 5" id="KW-0807">Transducer</keyword>
<evidence type="ECO:0000313" key="11">
    <source>
        <dbReference type="EMBL" id="SJN58972.1"/>
    </source>
</evidence>
<dbReference type="InterPro" id="IPR004090">
    <property type="entry name" value="Chemotax_Me-accpt_rcpt"/>
</dbReference>
<evidence type="ECO:0000256" key="4">
    <source>
        <dbReference type="ARBA" id="ARBA00029447"/>
    </source>
</evidence>
<feature type="transmembrane region" description="Helical" evidence="7">
    <location>
        <begin position="229"/>
        <end position="252"/>
    </location>
</feature>
<feature type="domain" description="HAMP" evidence="10">
    <location>
        <begin position="249"/>
        <end position="303"/>
    </location>
</feature>
<protein>
    <submittedName>
        <fullName evidence="11">Methyl-accepting chemotaxis protein PctC</fullName>
    </submittedName>
</protein>
<dbReference type="GO" id="GO:0004888">
    <property type="term" value="F:transmembrane signaling receptor activity"/>
    <property type="evidence" value="ECO:0007669"/>
    <property type="project" value="InterPro"/>
</dbReference>
<evidence type="ECO:0000256" key="7">
    <source>
        <dbReference type="SAM" id="Phobius"/>
    </source>
</evidence>
<evidence type="ECO:0000313" key="12">
    <source>
        <dbReference type="Proteomes" id="UP000188276"/>
    </source>
</evidence>
<dbReference type="PROSITE" id="PS50111">
    <property type="entry name" value="CHEMOTAXIS_TRANSDUC_2"/>
    <property type="match status" value="1"/>
</dbReference>
<keyword evidence="7" id="KW-0472">Membrane</keyword>
<dbReference type="PANTHER" id="PTHR32089:SF55">
    <property type="entry name" value="METHYL ACCEPTING SENSORY TRANSDUCER WITH CACHE_2 SMALL MOLECULE BINDING DOMAIN"/>
    <property type="match status" value="1"/>
</dbReference>
<dbReference type="OrthoDB" id="2489132at2"/>
<keyword evidence="7" id="KW-1133">Transmembrane helix</keyword>
<feature type="domain" description="T-SNARE coiled-coil homology" evidence="9">
    <location>
        <begin position="503"/>
        <end position="540"/>
    </location>
</feature>
<dbReference type="GO" id="GO:0005886">
    <property type="term" value="C:plasma membrane"/>
    <property type="evidence" value="ECO:0007669"/>
    <property type="project" value="UniProtKB-SubCell"/>
</dbReference>
<dbReference type="SUPFAM" id="SSF58104">
    <property type="entry name" value="Methyl-accepting chemotaxis protein (MCP) signaling domain"/>
    <property type="match status" value="1"/>
</dbReference>
<dbReference type="SMART" id="SM00283">
    <property type="entry name" value="MA"/>
    <property type="match status" value="1"/>
</dbReference>
<keyword evidence="2" id="KW-1003">Cell membrane</keyword>
<evidence type="ECO:0000256" key="2">
    <source>
        <dbReference type="ARBA" id="ARBA00022519"/>
    </source>
</evidence>
<evidence type="ECO:0000256" key="5">
    <source>
        <dbReference type="PROSITE-ProRule" id="PRU00284"/>
    </source>
</evidence>
<dbReference type="PROSITE" id="PS50192">
    <property type="entry name" value="T_SNARE"/>
    <property type="match status" value="1"/>
</dbReference>
<dbReference type="GO" id="GO:0007165">
    <property type="term" value="P:signal transduction"/>
    <property type="evidence" value="ECO:0007669"/>
    <property type="project" value="UniProtKB-KW"/>
</dbReference>
<dbReference type="InterPro" id="IPR004089">
    <property type="entry name" value="MCPsignal_dom"/>
</dbReference>
<evidence type="ECO:0000256" key="3">
    <source>
        <dbReference type="ARBA" id="ARBA00023224"/>
    </source>
</evidence>
<organism evidence="11 12">
    <name type="scientific">Vibrio ruber (strain DSM 16370 / JCM 11486 / BCRC 17186 / CECT 7878 / LMG 23124 / VR1)</name>
    <dbReference type="NCBI Taxonomy" id="1123498"/>
    <lineage>
        <taxon>Bacteria</taxon>
        <taxon>Pseudomonadati</taxon>
        <taxon>Pseudomonadota</taxon>
        <taxon>Gammaproteobacteria</taxon>
        <taxon>Vibrionales</taxon>
        <taxon>Vibrionaceae</taxon>
        <taxon>Vibrio</taxon>
    </lineage>
</organism>
<accession>A0A1R4LQU1</accession>
<gene>
    <name evidence="11" type="primary">pctC_13</name>
    <name evidence="11" type="ORF">VR7878_03146</name>
</gene>
<dbReference type="Gene3D" id="1.10.287.950">
    <property type="entry name" value="Methyl-accepting chemotaxis protein"/>
    <property type="match status" value="1"/>
</dbReference>